<dbReference type="Proteomes" id="UP001416858">
    <property type="component" value="Unassembled WGS sequence"/>
</dbReference>
<evidence type="ECO:0000313" key="2">
    <source>
        <dbReference type="Proteomes" id="UP001416858"/>
    </source>
</evidence>
<sequence>MRIVARLSKPMACVVVGRWSETITCIVNAAFDAGGSSLESWPTVTAETFGACWLCLPLAGQRLGLTHAPVPDGPRLNGAIYYDPLRPHGLE</sequence>
<dbReference type="EMBL" id="BAABRO010000002">
    <property type="protein sequence ID" value="GAA5505753.1"/>
    <property type="molecule type" value="Genomic_DNA"/>
</dbReference>
<organism evidence="1 2">
    <name type="scientific">Novipirellula caenicola</name>
    <dbReference type="NCBI Taxonomy" id="1536901"/>
    <lineage>
        <taxon>Bacteria</taxon>
        <taxon>Pseudomonadati</taxon>
        <taxon>Planctomycetota</taxon>
        <taxon>Planctomycetia</taxon>
        <taxon>Pirellulales</taxon>
        <taxon>Pirellulaceae</taxon>
        <taxon>Novipirellula</taxon>
    </lineage>
</organism>
<keyword evidence="2" id="KW-1185">Reference proteome</keyword>
<proteinExistence type="predicted"/>
<accession>A0ABP9VKN2</accession>
<gene>
    <name evidence="1" type="ORF">Rcae01_01200</name>
</gene>
<protein>
    <submittedName>
        <fullName evidence="1">Uncharacterized protein</fullName>
    </submittedName>
</protein>
<reference evidence="1 2" key="1">
    <citation type="submission" date="2024-02" db="EMBL/GenBank/DDBJ databases">
        <title>Rhodopirellula caenicola NBRC 110016.</title>
        <authorList>
            <person name="Ichikawa N."/>
            <person name="Katano-Makiyama Y."/>
            <person name="Hidaka K."/>
        </authorList>
    </citation>
    <scope>NUCLEOTIDE SEQUENCE [LARGE SCALE GENOMIC DNA]</scope>
    <source>
        <strain evidence="1 2">NBRC 110016</strain>
    </source>
</reference>
<name>A0ABP9VKN2_9BACT</name>
<comment type="caution">
    <text evidence="1">The sequence shown here is derived from an EMBL/GenBank/DDBJ whole genome shotgun (WGS) entry which is preliminary data.</text>
</comment>
<evidence type="ECO:0000313" key="1">
    <source>
        <dbReference type="EMBL" id="GAA5505753.1"/>
    </source>
</evidence>